<accession>B6UIL1</accession>
<name>B6UIL1_MAIZE</name>
<reference evidence="2" key="1">
    <citation type="journal article" date="2009" name="Plant Mol. Biol.">
        <title>Insights into corn genes derived from large-scale cDNA sequencing.</title>
        <authorList>
            <person name="Alexandrov N.N."/>
            <person name="Brover V.V."/>
            <person name="Freidin S."/>
            <person name="Troukhan M.E."/>
            <person name="Tatarinova T.V."/>
            <person name="Zhang H."/>
            <person name="Swaller T.J."/>
            <person name="Lu Y.P."/>
            <person name="Bouck J."/>
            <person name="Flavell R.B."/>
            <person name="Feldmann K.A."/>
        </authorList>
    </citation>
    <scope>NUCLEOTIDE SEQUENCE</scope>
</reference>
<dbReference type="HOGENOM" id="CLU_2577346_0_0_1"/>
<organism evidence="2">
    <name type="scientific">Zea mays</name>
    <name type="common">Maize</name>
    <dbReference type="NCBI Taxonomy" id="4577"/>
    <lineage>
        <taxon>Eukaryota</taxon>
        <taxon>Viridiplantae</taxon>
        <taxon>Streptophyta</taxon>
        <taxon>Embryophyta</taxon>
        <taxon>Tracheophyta</taxon>
        <taxon>Spermatophyta</taxon>
        <taxon>Magnoliopsida</taxon>
        <taxon>Liliopsida</taxon>
        <taxon>Poales</taxon>
        <taxon>Poaceae</taxon>
        <taxon>PACMAD clade</taxon>
        <taxon>Panicoideae</taxon>
        <taxon>Andropogonodae</taxon>
        <taxon>Andropogoneae</taxon>
        <taxon>Tripsacinae</taxon>
        <taxon>Zea</taxon>
    </lineage>
</organism>
<sequence>MSRQPAARPPAFGGAHAAYTAPGPIDGGEGSARENPKKPPLNLYAGWDQLDGGLERPALQPATRLGWGPPPRYKAEPPGYR</sequence>
<dbReference type="EMBL" id="EU977076">
    <property type="protein sequence ID" value="ACG49194.1"/>
    <property type="molecule type" value="mRNA"/>
</dbReference>
<protein>
    <submittedName>
        <fullName evidence="2">Uncharacterized protein</fullName>
    </submittedName>
</protein>
<proteinExistence type="evidence at transcript level"/>
<dbReference type="AlphaFoldDB" id="B6UIL1"/>
<evidence type="ECO:0000313" key="2">
    <source>
        <dbReference type="EMBL" id="ACG49194.1"/>
    </source>
</evidence>
<feature type="region of interest" description="Disordered" evidence="1">
    <location>
        <begin position="1"/>
        <end position="81"/>
    </location>
</feature>
<evidence type="ECO:0000256" key="1">
    <source>
        <dbReference type="SAM" id="MobiDB-lite"/>
    </source>
</evidence>